<dbReference type="InParanoid" id="E3N713"/>
<evidence type="ECO:0000256" key="1">
    <source>
        <dbReference type="SAM" id="MobiDB-lite"/>
    </source>
</evidence>
<evidence type="ECO:0000313" key="3">
    <source>
        <dbReference type="EMBL" id="EFO88347.1"/>
    </source>
</evidence>
<keyword evidence="4" id="KW-1185">Reference proteome</keyword>
<dbReference type="Pfam" id="PF04435">
    <property type="entry name" value="SPK"/>
    <property type="match status" value="1"/>
</dbReference>
<reference evidence="3" key="1">
    <citation type="submission" date="2007-07" db="EMBL/GenBank/DDBJ databases">
        <title>PCAP assembly of the Caenorhabditis remanei genome.</title>
        <authorList>
            <consortium name="The Caenorhabditis remanei Sequencing Consortium"/>
            <person name="Wilson R.K."/>
        </authorList>
    </citation>
    <scope>NUCLEOTIDE SEQUENCE [LARGE SCALE GENOMIC DNA]</scope>
    <source>
        <strain evidence="3">PB4641</strain>
    </source>
</reference>
<organism evidence="4">
    <name type="scientific">Caenorhabditis remanei</name>
    <name type="common">Caenorhabditis vulgaris</name>
    <dbReference type="NCBI Taxonomy" id="31234"/>
    <lineage>
        <taxon>Eukaryota</taxon>
        <taxon>Metazoa</taxon>
        <taxon>Ecdysozoa</taxon>
        <taxon>Nematoda</taxon>
        <taxon>Chromadorea</taxon>
        <taxon>Rhabditida</taxon>
        <taxon>Rhabditina</taxon>
        <taxon>Rhabditomorpha</taxon>
        <taxon>Rhabditoidea</taxon>
        <taxon>Rhabditidae</taxon>
        <taxon>Peloderinae</taxon>
        <taxon>Caenorhabditis</taxon>
    </lineage>
</organism>
<feature type="compositionally biased region" description="Polar residues" evidence="1">
    <location>
        <begin position="174"/>
        <end position="194"/>
    </location>
</feature>
<sequence length="194" mass="22276">MSKRHERLTTGVILNRVQRKSKRVKTAAVNFTHVCAVFGRIIEYRVKIHELENMDEETKIRMIFALSAPIDSGFLVKIKESDDVQTDHARRTTEYTTKEGGFELKGTYLWPHCLSQEREKRTLEFLARKSMTTDLTAFITDFQNYTQTSVSLLTLEQDIGPSKDICIRLPATTPVPQTPKNQRTGQTPIKTTKE</sequence>
<accession>E3N713</accession>
<dbReference type="SMART" id="SM00583">
    <property type="entry name" value="SPK"/>
    <property type="match status" value="1"/>
</dbReference>
<evidence type="ECO:0000259" key="2">
    <source>
        <dbReference type="SMART" id="SM00583"/>
    </source>
</evidence>
<dbReference type="KEGG" id="crq:GCK72_021841"/>
<dbReference type="PANTHER" id="PTHR23362">
    <property type="entry name" value="L-PLASTIN-RELATED"/>
    <property type="match status" value="1"/>
</dbReference>
<dbReference type="InterPro" id="IPR006570">
    <property type="entry name" value="SPK_dom"/>
</dbReference>
<protein>
    <recommendedName>
        <fullName evidence="2">SPK domain-containing protein</fullName>
    </recommendedName>
</protein>
<dbReference type="OrthoDB" id="5877798at2759"/>
<dbReference type="InterPro" id="IPR053315">
    <property type="entry name" value="Peptidase_C14A"/>
</dbReference>
<dbReference type="PANTHER" id="PTHR23362:SF8">
    <property type="entry name" value="SPK DOMAIN-CONTAINING PROTEIN"/>
    <property type="match status" value="1"/>
</dbReference>
<dbReference type="EMBL" id="DS268544">
    <property type="protein sequence ID" value="EFO88347.1"/>
    <property type="molecule type" value="Genomic_DNA"/>
</dbReference>
<dbReference type="AlphaFoldDB" id="E3N713"/>
<gene>
    <name evidence="3" type="ORF">CRE_12260</name>
</gene>
<evidence type="ECO:0000313" key="4">
    <source>
        <dbReference type="Proteomes" id="UP000008281"/>
    </source>
</evidence>
<feature type="region of interest" description="Disordered" evidence="1">
    <location>
        <begin position="171"/>
        <end position="194"/>
    </location>
</feature>
<name>E3N713_CAERE</name>
<feature type="domain" description="SPK" evidence="2">
    <location>
        <begin position="13"/>
        <end position="106"/>
    </location>
</feature>
<dbReference type="Proteomes" id="UP000008281">
    <property type="component" value="Unassembled WGS sequence"/>
</dbReference>
<dbReference type="CTD" id="9827504"/>
<proteinExistence type="predicted"/>
<dbReference type="RefSeq" id="XP_003095828.2">
    <property type="nucleotide sequence ID" value="XM_003095780.2"/>
</dbReference>
<dbReference type="HOGENOM" id="CLU_121115_0_0_1"/>
<dbReference type="GeneID" id="9827504"/>